<proteinExistence type="predicted"/>
<gene>
    <name evidence="1" type="ORF">A2V80_02375</name>
</gene>
<protein>
    <submittedName>
        <fullName evidence="1">Uncharacterized protein</fullName>
    </submittedName>
</protein>
<reference evidence="1 2" key="1">
    <citation type="journal article" date="2016" name="Nat. Commun.">
        <title>Thousands of microbial genomes shed light on interconnected biogeochemical processes in an aquifer system.</title>
        <authorList>
            <person name="Anantharaman K."/>
            <person name="Brown C.T."/>
            <person name="Hug L.A."/>
            <person name="Sharon I."/>
            <person name="Castelle C.J."/>
            <person name="Probst A.J."/>
            <person name="Thomas B.C."/>
            <person name="Singh A."/>
            <person name="Wilkins M.J."/>
            <person name="Karaoz U."/>
            <person name="Brodie E.L."/>
            <person name="Williams K.H."/>
            <person name="Hubbard S.S."/>
            <person name="Banfield J.F."/>
        </authorList>
    </citation>
    <scope>NUCLEOTIDE SEQUENCE [LARGE SCALE GENOMIC DNA]</scope>
</reference>
<dbReference type="EMBL" id="MGFU01000059">
    <property type="protein sequence ID" value="OGM11357.1"/>
    <property type="molecule type" value="Genomic_DNA"/>
</dbReference>
<evidence type="ECO:0000313" key="2">
    <source>
        <dbReference type="Proteomes" id="UP000179013"/>
    </source>
</evidence>
<dbReference type="AlphaFoldDB" id="A0A1F7X8L8"/>
<sequence length="81" mass="9697">MVWFYLTVSQVNTLSEPPGEYERKLKTQRNWREPAQPVEHVVQFETNRRTLPGLDILPFRFSEMRTDLDRNIKKVEQVLHG</sequence>
<name>A0A1F7X8L8_9BACT</name>
<evidence type="ECO:0000313" key="1">
    <source>
        <dbReference type="EMBL" id="OGM11357.1"/>
    </source>
</evidence>
<accession>A0A1F7X8L8</accession>
<comment type="caution">
    <text evidence="1">The sequence shown here is derived from an EMBL/GenBank/DDBJ whole genome shotgun (WGS) entry which is preliminary data.</text>
</comment>
<organism evidence="1 2">
    <name type="scientific">Candidatus Woesebacteria bacterium RBG_16_39_8b</name>
    <dbReference type="NCBI Taxonomy" id="1802482"/>
    <lineage>
        <taxon>Bacteria</taxon>
        <taxon>Candidatus Woeseibacteriota</taxon>
    </lineage>
</organism>
<dbReference type="Proteomes" id="UP000179013">
    <property type="component" value="Unassembled WGS sequence"/>
</dbReference>